<organism evidence="2 3">
    <name type="scientific">Allorhodopirellula solitaria</name>
    <dbReference type="NCBI Taxonomy" id="2527987"/>
    <lineage>
        <taxon>Bacteria</taxon>
        <taxon>Pseudomonadati</taxon>
        <taxon>Planctomycetota</taxon>
        <taxon>Planctomycetia</taxon>
        <taxon>Pirellulales</taxon>
        <taxon>Pirellulaceae</taxon>
        <taxon>Allorhodopirellula</taxon>
    </lineage>
</organism>
<evidence type="ECO:0000313" key="3">
    <source>
        <dbReference type="Proteomes" id="UP000318053"/>
    </source>
</evidence>
<dbReference type="Pfam" id="PF13358">
    <property type="entry name" value="DDE_3"/>
    <property type="match status" value="1"/>
</dbReference>
<keyword evidence="3" id="KW-1185">Reference proteome</keyword>
<feature type="domain" description="Tc1-like transposase DDE" evidence="1">
    <location>
        <begin position="33"/>
        <end position="182"/>
    </location>
</feature>
<protein>
    <recommendedName>
        <fullName evidence="1">Tc1-like transposase DDE domain-containing protein</fullName>
    </recommendedName>
</protein>
<proteinExistence type="predicted"/>
<reference evidence="2 3" key="1">
    <citation type="submission" date="2019-02" db="EMBL/GenBank/DDBJ databases">
        <title>Deep-cultivation of Planctomycetes and their phenomic and genomic characterization uncovers novel biology.</title>
        <authorList>
            <person name="Wiegand S."/>
            <person name="Jogler M."/>
            <person name="Boedeker C."/>
            <person name="Pinto D."/>
            <person name="Vollmers J."/>
            <person name="Rivas-Marin E."/>
            <person name="Kohn T."/>
            <person name="Peeters S.H."/>
            <person name="Heuer A."/>
            <person name="Rast P."/>
            <person name="Oberbeckmann S."/>
            <person name="Bunk B."/>
            <person name="Jeske O."/>
            <person name="Meyerdierks A."/>
            <person name="Storesund J.E."/>
            <person name="Kallscheuer N."/>
            <person name="Luecker S."/>
            <person name="Lage O.M."/>
            <person name="Pohl T."/>
            <person name="Merkel B.J."/>
            <person name="Hornburger P."/>
            <person name="Mueller R.-W."/>
            <person name="Bruemmer F."/>
            <person name="Labrenz M."/>
            <person name="Spormann A.M."/>
            <person name="Op Den Camp H."/>
            <person name="Overmann J."/>
            <person name="Amann R."/>
            <person name="Jetten M.S.M."/>
            <person name="Mascher T."/>
            <person name="Medema M.H."/>
            <person name="Devos D.P."/>
            <person name="Kaster A.-K."/>
            <person name="Ovreas L."/>
            <person name="Rohde M."/>
            <person name="Galperin M.Y."/>
            <person name="Jogler C."/>
        </authorList>
    </citation>
    <scope>NUCLEOTIDE SEQUENCE [LARGE SCALE GENOMIC DNA]</scope>
    <source>
        <strain evidence="2 3">CA85</strain>
    </source>
</reference>
<name>A0A5C5WX29_9BACT</name>
<evidence type="ECO:0000259" key="1">
    <source>
        <dbReference type="Pfam" id="PF13358"/>
    </source>
</evidence>
<dbReference type="InterPro" id="IPR047655">
    <property type="entry name" value="Transpos_IS630-like"/>
</dbReference>
<dbReference type="AlphaFoldDB" id="A0A5C5WX29"/>
<gene>
    <name evidence="2" type="ORF">CA85_49270</name>
</gene>
<evidence type="ECO:0000313" key="2">
    <source>
        <dbReference type="EMBL" id="TWT55514.1"/>
    </source>
</evidence>
<comment type="caution">
    <text evidence="2">The sequence shown here is derived from an EMBL/GenBank/DDBJ whole genome shotgun (WGS) entry which is preliminary data.</text>
</comment>
<dbReference type="InterPro" id="IPR038717">
    <property type="entry name" value="Tc1-like_DDE_dom"/>
</dbReference>
<dbReference type="NCBIfam" id="NF033545">
    <property type="entry name" value="transpos_IS630"/>
    <property type="match status" value="1"/>
</dbReference>
<accession>A0A5C5WX29</accession>
<dbReference type="RefSeq" id="WP_246113089.1">
    <property type="nucleotide sequence ID" value="NZ_SJPK01000025.1"/>
</dbReference>
<sequence>MWCIPPEQDAAFVAAMEQVLAVYHRPYDPLYPVVNMDEQPIQLISDSRPSLPMQPGSCEKIDFEYVREGMCNAFMFVEPLGGWREVHVSTTKKAVDWAGYVQWLVDHPRYANAKRITLVCDNLNTHCAGSLYAAFAADEAFRILNRIELVFTPKHGSWLNMAEPELSVMTRQCFAGRVGSQQEVADRITAWQQDRNERQIGINWQFSTDDARVKLKRLYPKIELR</sequence>
<dbReference type="EMBL" id="SJPK01000025">
    <property type="protein sequence ID" value="TWT55514.1"/>
    <property type="molecule type" value="Genomic_DNA"/>
</dbReference>
<dbReference type="Proteomes" id="UP000318053">
    <property type="component" value="Unassembled WGS sequence"/>
</dbReference>